<sequence length="120" mass="13911">MKITIFHNPRCSKSRKTLELIHHHGIKPTIKEYLKKPLTAKDIRKLAKYLNVSVVDIIRTDDPIYVNANDLPSLDDNIALSLWLEKNISVLQRPIVIDRENKRAIIGRPPENFLNLIDHD</sequence>
<dbReference type="AlphaFoldDB" id="A0A381QM70"/>
<dbReference type="Pfam" id="PF03960">
    <property type="entry name" value="ArsC"/>
    <property type="match status" value="1"/>
</dbReference>
<dbReference type="InterPro" id="IPR036249">
    <property type="entry name" value="Thioredoxin-like_sf"/>
</dbReference>
<gene>
    <name evidence="1" type="ORF">METZ01_LOCUS33299</name>
</gene>
<dbReference type="PANTHER" id="PTHR30041:SF4">
    <property type="entry name" value="ARSENATE REDUCTASE"/>
    <property type="match status" value="1"/>
</dbReference>
<dbReference type="EMBL" id="UINC01001427">
    <property type="protein sequence ID" value="SUZ80445.1"/>
    <property type="molecule type" value="Genomic_DNA"/>
</dbReference>
<evidence type="ECO:0008006" key="2">
    <source>
        <dbReference type="Google" id="ProtNLM"/>
    </source>
</evidence>
<proteinExistence type="predicted"/>
<organism evidence="1">
    <name type="scientific">marine metagenome</name>
    <dbReference type="NCBI Taxonomy" id="408172"/>
    <lineage>
        <taxon>unclassified sequences</taxon>
        <taxon>metagenomes</taxon>
        <taxon>ecological metagenomes</taxon>
    </lineage>
</organism>
<dbReference type="PANTHER" id="PTHR30041">
    <property type="entry name" value="ARSENATE REDUCTASE"/>
    <property type="match status" value="1"/>
</dbReference>
<reference evidence="1" key="1">
    <citation type="submission" date="2018-05" db="EMBL/GenBank/DDBJ databases">
        <authorList>
            <person name="Lanie J.A."/>
            <person name="Ng W.-L."/>
            <person name="Kazmierczak K.M."/>
            <person name="Andrzejewski T.M."/>
            <person name="Davidsen T.M."/>
            <person name="Wayne K.J."/>
            <person name="Tettelin H."/>
            <person name="Glass J.I."/>
            <person name="Rusch D."/>
            <person name="Podicherti R."/>
            <person name="Tsui H.-C.T."/>
            <person name="Winkler M.E."/>
        </authorList>
    </citation>
    <scope>NUCLEOTIDE SEQUENCE</scope>
</reference>
<name>A0A381QM70_9ZZZZ</name>
<protein>
    <recommendedName>
        <fullName evidence="2">Arsenate reductase (Glutaredoxin)</fullName>
    </recommendedName>
</protein>
<dbReference type="SUPFAM" id="SSF52833">
    <property type="entry name" value="Thioredoxin-like"/>
    <property type="match status" value="1"/>
</dbReference>
<evidence type="ECO:0000313" key="1">
    <source>
        <dbReference type="EMBL" id="SUZ80445.1"/>
    </source>
</evidence>
<dbReference type="PROSITE" id="PS51353">
    <property type="entry name" value="ARSC"/>
    <property type="match status" value="1"/>
</dbReference>
<dbReference type="Gene3D" id="3.40.30.10">
    <property type="entry name" value="Glutaredoxin"/>
    <property type="match status" value="1"/>
</dbReference>
<accession>A0A381QM70</accession>
<dbReference type="InterPro" id="IPR006660">
    <property type="entry name" value="Arsenate_reductase-like"/>
</dbReference>